<sequence length="574" mass="63432">MNKELHEQLQQLQSQLSGTAINELVHSPLFKPTPRSLSLEEATRVSYQRAKAFTEAYAGLTLEDVLYITPKFWRLHLEPLAALDGGAFTLLSIQCNLFVGTLAPFSLKRPELQPILQSALNFDISAQFMLTEVNHGLDARNIQTTATILPDGDIDLHTPSVNDAKVMPPTTPRGGFPIVAIVMARLMSDNKDHGIRPILVQLGDGKQMCKGVVAKALPPRTGSHPVDHALTYFDHVRLPRSSLLGSLEDTRNEREAFMSTIQRVAVGTLFLSAAVIPALKIAAFNATRFSQRRMVSGQDGKPMAVIEFRTQYLPILHAVSQYSVLEPFLVSAAMSFRDTKIDPRVRHGIATAFKAAAIGHFKQSVRAMNERCGWQGQFEHNQLLQLELEVRGVATAEGDVNVLAIRLASELLINRYQMPPPNNHNSILARHEASVFSEARSILQHSAKGAHRSEQFNRDLLPLALPLVEAVGHRMAYEAAQQAGIDQKILDLYESGVIKQDSAWYTEQGGLSREIQREMEAQAADALIPELVDIMRDSSMQEYCTAPMTSKDLWDGFVSGLEVFSGDACANLLV</sequence>
<dbReference type="GO" id="GO:0071949">
    <property type="term" value="F:FAD binding"/>
    <property type="evidence" value="ECO:0007669"/>
    <property type="project" value="InterPro"/>
</dbReference>
<dbReference type="GO" id="GO:0055088">
    <property type="term" value="P:lipid homeostasis"/>
    <property type="evidence" value="ECO:0007669"/>
    <property type="project" value="TreeGrafter"/>
</dbReference>
<dbReference type="InterPro" id="IPR046373">
    <property type="entry name" value="Acyl-CoA_Oxase/DH_mid-dom_sf"/>
</dbReference>
<dbReference type="EMBL" id="KV878904">
    <property type="protein sequence ID" value="OJJ81787.1"/>
    <property type="molecule type" value="Genomic_DNA"/>
</dbReference>
<dbReference type="SUPFAM" id="SSF56645">
    <property type="entry name" value="Acyl-CoA dehydrogenase NM domain-like"/>
    <property type="match status" value="1"/>
</dbReference>
<organism evidence="1 2">
    <name type="scientific">Aspergillus glaucus CBS 516.65</name>
    <dbReference type="NCBI Taxonomy" id="1160497"/>
    <lineage>
        <taxon>Eukaryota</taxon>
        <taxon>Fungi</taxon>
        <taxon>Dikarya</taxon>
        <taxon>Ascomycota</taxon>
        <taxon>Pezizomycotina</taxon>
        <taxon>Eurotiomycetes</taxon>
        <taxon>Eurotiomycetidae</taxon>
        <taxon>Eurotiales</taxon>
        <taxon>Aspergillaceae</taxon>
        <taxon>Aspergillus</taxon>
        <taxon>Aspergillus subgen. Aspergillus</taxon>
    </lineage>
</organism>
<dbReference type="VEuPathDB" id="FungiDB:ASPGLDRAFT_131227"/>
<keyword evidence="2" id="KW-1185">Reference proteome</keyword>
<dbReference type="GeneID" id="34457284"/>
<accession>A0A1L9VCX6</accession>
<dbReference type="SUPFAM" id="SSF47203">
    <property type="entry name" value="Acyl-CoA dehydrogenase C-terminal domain-like"/>
    <property type="match status" value="1"/>
</dbReference>
<dbReference type="GO" id="GO:0033540">
    <property type="term" value="P:fatty acid beta-oxidation using acyl-CoA oxidase"/>
    <property type="evidence" value="ECO:0007669"/>
    <property type="project" value="TreeGrafter"/>
</dbReference>
<dbReference type="RefSeq" id="XP_022398485.1">
    <property type="nucleotide sequence ID" value="XM_022541023.1"/>
</dbReference>
<dbReference type="Gene3D" id="2.40.110.10">
    <property type="entry name" value="Butyryl-CoA Dehydrogenase, subunit A, domain 2"/>
    <property type="match status" value="1"/>
</dbReference>
<dbReference type="Proteomes" id="UP000184300">
    <property type="component" value="Unassembled WGS sequence"/>
</dbReference>
<dbReference type="STRING" id="1160497.A0A1L9VCX6"/>
<dbReference type="PANTHER" id="PTHR10909">
    <property type="entry name" value="ELECTRON TRANSPORT OXIDOREDUCTASE"/>
    <property type="match status" value="1"/>
</dbReference>
<evidence type="ECO:0000313" key="1">
    <source>
        <dbReference type="EMBL" id="OJJ81787.1"/>
    </source>
</evidence>
<protein>
    <recommendedName>
        <fullName evidence="3">Acyl-CoA dehydrogenase/oxidase C-terminal domain-containing protein</fullName>
    </recommendedName>
</protein>
<reference evidence="2" key="1">
    <citation type="journal article" date="2017" name="Genome Biol.">
        <title>Comparative genomics reveals high biological diversity and specific adaptations in the industrially and medically important fungal genus Aspergillus.</title>
        <authorList>
            <person name="de Vries R.P."/>
            <person name="Riley R."/>
            <person name="Wiebenga A."/>
            <person name="Aguilar-Osorio G."/>
            <person name="Amillis S."/>
            <person name="Uchima C.A."/>
            <person name="Anderluh G."/>
            <person name="Asadollahi M."/>
            <person name="Askin M."/>
            <person name="Barry K."/>
            <person name="Battaglia E."/>
            <person name="Bayram O."/>
            <person name="Benocci T."/>
            <person name="Braus-Stromeyer S.A."/>
            <person name="Caldana C."/>
            <person name="Canovas D."/>
            <person name="Cerqueira G.C."/>
            <person name="Chen F."/>
            <person name="Chen W."/>
            <person name="Choi C."/>
            <person name="Clum A."/>
            <person name="Dos Santos R.A."/>
            <person name="Damasio A.R."/>
            <person name="Diallinas G."/>
            <person name="Emri T."/>
            <person name="Fekete E."/>
            <person name="Flipphi M."/>
            <person name="Freyberg S."/>
            <person name="Gallo A."/>
            <person name="Gournas C."/>
            <person name="Habgood R."/>
            <person name="Hainaut M."/>
            <person name="Harispe M.L."/>
            <person name="Henrissat B."/>
            <person name="Hilden K.S."/>
            <person name="Hope R."/>
            <person name="Hossain A."/>
            <person name="Karabika E."/>
            <person name="Karaffa L."/>
            <person name="Karanyi Z."/>
            <person name="Krasevec N."/>
            <person name="Kuo A."/>
            <person name="Kusch H."/>
            <person name="LaButti K."/>
            <person name="Lagendijk E.L."/>
            <person name="Lapidus A."/>
            <person name="Levasseur A."/>
            <person name="Lindquist E."/>
            <person name="Lipzen A."/>
            <person name="Logrieco A.F."/>
            <person name="MacCabe A."/>
            <person name="Maekelae M.R."/>
            <person name="Malavazi I."/>
            <person name="Melin P."/>
            <person name="Meyer V."/>
            <person name="Mielnichuk N."/>
            <person name="Miskei M."/>
            <person name="Molnar A.P."/>
            <person name="Mule G."/>
            <person name="Ngan C.Y."/>
            <person name="Orejas M."/>
            <person name="Orosz E."/>
            <person name="Ouedraogo J.P."/>
            <person name="Overkamp K.M."/>
            <person name="Park H.-S."/>
            <person name="Perrone G."/>
            <person name="Piumi F."/>
            <person name="Punt P.J."/>
            <person name="Ram A.F."/>
            <person name="Ramon A."/>
            <person name="Rauscher S."/>
            <person name="Record E."/>
            <person name="Riano-Pachon D.M."/>
            <person name="Robert V."/>
            <person name="Roehrig J."/>
            <person name="Ruller R."/>
            <person name="Salamov A."/>
            <person name="Salih N.S."/>
            <person name="Samson R.A."/>
            <person name="Sandor E."/>
            <person name="Sanguinetti M."/>
            <person name="Schuetze T."/>
            <person name="Sepcic K."/>
            <person name="Shelest E."/>
            <person name="Sherlock G."/>
            <person name="Sophianopoulou V."/>
            <person name="Squina F.M."/>
            <person name="Sun H."/>
            <person name="Susca A."/>
            <person name="Todd R.B."/>
            <person name="Tsang A."/>
            <person name="Unkles S.E."/>
            <person name="van de Wiele N."/>
            <person name="van Rossen-Uffink D."/>
            <person name="Oliveira J.V."/>
            <person name="Vesth T.C."/>
            <person name="Visser J."/>
            <person name="Yu J.-H."/>
            <person name="Zhou M."/>
            <person name="Andersen M.R."/>
            <person name="Archer D.B."/>
            <person name="Baker S.E."/>
            <person name="Benoit I."/>
            <person name="Brakhage A.A."/>
            <person name="Braus G.H."/>
            <person name="Fischer R."/>
            <person name="Frisvad J.C."/>
            <person name="Goldman G.H."/>
            <person name="Houbraken J."/>
            <person name="Oakley B."/>
            <person name="Pocsi I."/>
            <person name="Scazzocchio C."/>
            <person name="Seiboth B."/>
            <person name="vanKuyk P.A."/>
            <person name="Wortman J."/>
            <person name="Dyer P.S."/>
            <person name="Grigoriev I.V."/>
        </authorList>
    </citation>
    <scope>NUCLEOTIDE SEQUENCE [LARGE SCALE GENOMIC DNA]</scope>
    <source>
        <strain evidence="2">CBS 516.65</strain>
    </source>
</reference>
<dbReference type="GO" id="GO:0005504">
    <property type="term" value="F:fatty acid binding"/>
    <property type="evidence" value="ECO:0007669"/>
    <property type="project" value="TreeGrafter"/>
</dbReference>
<dbReference type="InterPro" id="IPR009100">
    <property type="entry name" value="AcylCoA_DH/oxidase_NM_dom_sf"/>
</dbReference>
<dbReference type="GO" id="GO:0003997">
    <property type="term" value="F:acyl-CoA oxidase activity"/>
    <property type="evidence" value="ECO:0007669"/>
    <property type="project" value="InterPro"/>
</dbReference>
<proteinExistence type="predicted"/>
<dbReference type="OrthoDB" id="538336at2759"/>
<dbReference type="InterPro" id="IPR012258">
    <property type="entry name" value="Acyl-CoA_oxidase"/>
</dbReference>
<gene>
    <name evidence="1" type="ORF">ASPGLDRAFT_131227</name>
</gene>
<dbReference type="GO" id="GO:0005777">
    <property type="term" value="C:peroxisome"/>
    <property type="evidence" value="ECO:0007669"/>
    <property type="project" value="InterPro"/>
</dbReference>
<name>A0A1L9VCX6_ASPGL</name>
<dbReference type="Gene3D" id="1.20.140.10">
    <property type="entry name" value="Butyryl-CoA Dehydrogenase, subunit A, domain 3"/>
    <property type="match status" value="1"/>
</dbReference>
<dbReference type="InterPro" id="IPR036250">
    <property type="entry name" value="AcylCo_DH-like_C"/>
</dbReference>
<evidence type="ECO:0000313" key="2">
    <source>
        <dbReference type="Proteomes" id="UP000184300"/>
    </source>
</evidence>
<dbReference type="PANTHER" id="PTHR10909:SF382">
    <property type="entry name" value="ACYL-COENZYME A OXIDASE"/>
    <property type="match status" value="1"/>
</dbReference>
<evidence type="ECO:0008006" key="3">
    <source>
        <dbReference type="Google" id="ProtNLM"/>
    </source>
</evidence>
<dbReference type="AlphaFoldDB" id="A0A1L9VCX6"/>